<evidence type="ECO:0000313" key="3">
    <source>
        <dbReference type="Proteomes" id="UP000306324"/>
    </source>
</evidence>
<evidence type="ECO:0000256" key="1">
    <source>
        <dbReference type="SAM" id="MobiDB-lite"/>
    </source>
</evidence>
<sequence length="46" mass="4459">MSGGGANLPAALASKTPAQTPLATAGYGMPKCRDADSARIVDGTPA</sequence>
<feature type="region of interest" description="Disordered" evidence="1">
    <location>
        <begin position="1"/>
        <end position="46"/>
    </location>
</feature>
<proteinExistence type="predicted"/>
<reference evidence="2 3" key="1">
    <citation type="submission" date="2019-04" db="EMBL/GenBank/DDBJ databases">
        <title>A novel phosphate-accumulating bacterium identified in bioreactor for phosphate removal from wastewater.</title>
        <authorList>
            <person name="Kotlyarov R.Y."/>
            <person name="Beletsky A.V."/>
            <person name="Kallistova A.Y."/>
            <person name="Dorofeev A.G."/>
            <person name="Nikolaev Y.Y."/>
            <person name="Pimenov N.V."/>
            <person name="Ravin N.V."/>
            <person name="Mardanov A.V."/>
        </authorList>
    </citation>
    <scope>NUCLEOTIDE SEQUENCE [LARGE SCALE GENOMIC DNA]</scope>
    <source>
        <strain evidence="2 3">Bin19</strain>
    </source>
</reference>
<gene>
    <name evidence="2" type="ORF">ACCUM_1675</name>
</gene>
<dbReference type="Proteomes" id="UP000306324">
    <property type="component" value="Unassembled WGS sequence"/>
</dbReference>
<protein>
    <submittedName>
        <fullName evidence="2">Uncharacterized protein</fullName>
    </submittedName>
</protein>
<organism evidence="2 3">
    <name type="scientific">Candidatus Accumulibacter phosphatis</name>
    <dbReference type="NCBI Taxonomy" id="327160"/>
    <lineage>
        <taxon>Bacteria</taxon>
        <taxon>Pseudomonadati</taxon>
        <taxon>Pseudomonadota</taxon>
        <taxon>Betaproteobacteria</taxon>
        <taxon>Candidatus Accumulibacter</taxon>
    </lineage>
</organism>
<dbReference type="AlphaFoldDB" id="A0A5S4ESM3"/>
<name>A0A5S4ESM3_9PROT</name>
<dbReference type="EMBL" id="SWAD01000007">
    <property type="protein sequence ID" value="TMQ78447.1"/>
    <property type="molecule type" value="Genomic_DNA"/>
</dbReference>
<accession>A0A5S4ESM3</accession>
<evidence type="ECO:0000313" key="2">
    <source>
        <dbReference type="EMBL" id="TMQ78447.1"/>
    </source>
</evidence>
<comment type="caution">
    <text evidence="2">The sequence shown here is derived from an EMBL/GenBank/DDBJ whole genome shotgun (WGS) entry which is preliminary data.</text>
</comment>
<keyword evidence="3" id="KW-1185">Reference proteome</keyword>